<evidence type="ECO:0000313" key="7">
    <source>
        <dbReference type="Proteomes" id="UP000187209"/>
    </source>
</evidence>
<evidence type="ECO:0000256" key="3">
    <source>
        <dbReference type="ARBA" id="ARBA00022827"/>
    </source>
</evidence>
<dbReference type="OrthoDB" id="66881at2759"/>
<dbReference type="InterPro" id="IPR050346">
    <property type="entry name" value="FMO-like"/>
</dbReference>
<dbReference type="Gene3D" id="3.50.50.60">
    <property type="entry name" value="FAD/NAD(P)-binding domain"/>
    <property type="match status" value="2"/>
</dbReference>
<gene>
    <name evidence="6" type="ORF">SteCoe_24877</name>
</gene>
<dbReference type="Proteomes" id="UP000187209">
    <property type="component" value="Unassembled WGS sequence"/>
</dbReference>
<keyword evidence="7" id="KW-1185">Reference proteome</keyword>
<evidence type="ECO:0000256" key="1">
    <source>
        <dbReference type="ARBA" id="ARBA00009183"/>
    </source>
</evidence>
<evidence type="ECO:0000313" key="6">
    <source>
        <dbReference type="EMBL" id="OMJ75896.1"/>
    </source>
</evidence>
<dbReference type="PRINTS" id="PR00411">
    <property type="entry name" value="PNDRDTASEI"/>
</dbReference>
<accession>A0A1R2BGI9</accession>
<evidence type="ECO:0000256" key="5">
    <source>
        <dbReference type="ARBA" id="ARBA00023002"/>
    </source>
</evidence>
<dbReference type="PIRSF" id="PIRSF000332">
    <property type="entry name" value="FMO"/>
    <property type="match status" value="1"/>
</dbReference>
<keyword evidence="2" id="KW-0285">Flavoprotein</keyword>
<dbReference type="Pfam" id="PF00743">
    <property type="entry name" value="FMO-like"/>
    <property type="match status" value="1"/>
</dbReference>
<dbReference type="GO" id="GO:0050660">
    <property type="term" value="F:flavin adenine dinucleotide binding"/>
    <property type="evidence" value="ECO:0007669"/>
    <property type="project" value="InterPro"/>
</dbReference>
<evidence type="ECO:0008006" key="8">
    <source>
        <dbReference type="Google" id="ProtNLM"/>
    </source>
</evidence>
<keyword evidence="3" id="KW-0274">FAD</keyword>
<dbReference type="GO" id="GO:0050661">
    <property type="term" value="F:NADP binding"/>
    <property type="evidence" value="ECO:0007669"/>
    <property type="project" value="InterPro"/>
</dbReference>
<proteinExistence type="inferred from homology"/>
<dbReference type="InterPro" id="IPR036188">
    <property type="entry name" value="FAD/NAD-bd_sf"/>
</dbReference>
<dbReference type="GO" id="GO:0004499">
    <property type="term" value="F:N,N-dimethylaniline monooxygenase activity"/>
    <property type="evidence" value="ECO:0007669"/>
    <property type="project" value="InterPro"/>
</dbReference>
<evidence type="ECO:0000256" key="2">
    <source>
        <dbReference type="ARBA" id="ARBA00022630"/>
    </source>
</evidence>
<dbReference type="InterPro" id="IPR020946">
    <property type="entry name" value="Flavin_mOase-like"/>
</dbReference>
<dbReference type="AlphaFoldDB" id="A0A1R2BGI9"/>
<dbReference type="InterPro" id="IPR000960">
    <property type="entry name" value="Flavin_mOase"/>
</dbReference>
<reference evidence="6 7" key="1">
    <citation type="submission" date="2016-11" db="EMBL/GenBank/DDBJ databases">
        <title>The macronuclear genome of Stentor coeruleus: a giant cell with tiny introns.</title>
        <authorList>
            <person name="Slabodnick M."/>
            <person name="Ruby J.G."/>
            <person name="Reiff S.B."/>
            <person name="Swart E.C."/>
            <person name="Gosai S."/>
            <person name="Prabakaran S."/>
            <person name="Witkowska E."/>
            <person name="Larue G.E."/>
            <person name="Fisher S."/>
            <person name="Freeman R.M."/>
            <person name="Gunawardena J."/>
            <person name="Chu W."/>
            <person name="Stover N.A."/>
            <person name="Gregory B.D."/>
            <person name="Nowacki M."/>
            <person name="Derisi J."/>
            <person name="Roy S.W."/>
            <person name="Marshall W.F."/>
            <person name="Sood P."/>
        </authorList>
    </citation>
    <scope>NUCLEOTIDE SEQUENCE [LARGE SCALE GENOMIC DNA]</scope>
    <source>
        <strain evidence="6">WM001</strain>
    </source>
</reference>
<dbReference type="SUPFAM" id="SSF51905">
    <property type="entry name" value="FAD/NAD(P)-binding domain"/>
    <property type="match status" value="2"/>
</dbReference>
<dbReference type="PANTHER" id="PTHR23023">
    <property type="entry name" value="DIMETHYLANILINE MONOOXYGENASE"/>
    <property type="match status" value="1"/>
</dbReference>
<keyword evidence="4" id="KW-0521">NADP</keyword>
<keyword evidence="5" id="KW-0560">Oxidoreductase</keyword>
<comment type="similarity">
    <text evidence="1">Belongs to the FMO family.</text>
</comment>
<dbReference type="EMBL" id="MPUH01000663">
    <property type="protein sequence ID" value="OMJ75896.1"/>
    <property type="molecule type" value="Genomic_DNA"/>
</dbReference>
<evidence type="ECO:0000256" key="4">
    <source>
        <dbReference type="ARBA" id="ARBA00022857"/>
    </source>
</evidence>
<organism evidence="6 7">
    <name type="scientific">Stentor coeruleus</name>
    <dbReference type="NCBI Taxonomy" id="5963"/>
    <lineage>
        <taxon>Eukaryota</taxon>
        <taxon>Sar</taxon>
        <taxon>Alveolata</taxon>
        <taxon>Ciliophora</taxon>
        <taxon>Postciliodesmatophora</taxon>
        <taxon>Heterotrichea</taxon>
        <taxon>Heterotrichida</taxon>
        <taxon>Stentoridae</taxon>
        <taxon>Stentor</taxon>
    </lineage>
</organism>
<sequence length="513" mass="58661">MKRTLVILGCLSGGTYYILSNPLPRVEANGEPYQILPKVSESDHPNKHFLTRLPIKTVGIIGGGIAGCVMAKTLTQQGYQVEVIEKNPSFGGLWYKNYDGSGLQFHRDHYNLPDFPFVSKEDFPRSPEVAKYIESYAEKYSIKPYFQFKTSVNSIEQEKNDTWTVKTDKGDKNYDFLVLCTGPYNKPYIPKIKGFDRFKGKIIHSSEFINAENECKGKKVLVVGSGKSAFDILGQARNYGADVAVVMRKTHWLVPVDLKVFGYPLGHFNSSRLGGLFLDPYYSERSWVDSITGFFSPVYWYMIMWFIKKGVPNELMSEESYKKEKHFRGGARDKTIYKDIGNGKIPLHRGNIEEINSTGIRINGKDIPADLIVFATGFDREFFGLPAEEDGLWLYRNVLVPGKKNLAVIGIVNTYCNPLYTNMQAVWLAEVLRGQVCLPNEKKMHEDVNERKAYTRTILSGESTISFSWFPYPTIDQLLKDMGLSIIRKPNRLKYWFEPIKPEDYKEVVTHRK</sequence>
<name>A0A1R2BGI9_9CILI</name>
<comment type="caution">
    <text evidence="6">The sequence shown here is derived from an EMBL/GenBank/DDBJ whole genome shotgun (WGS) entry which is preliminary data.</text>
</comment>
<protein>
    <recommendedName>
        <fullName evidence="8">FAD/NAD(P)-binding domain-containing protein</fullName>
    </recommendedName>
</protein>